<feature type="domain" description="ABC transporter" evidence="5">
    <location>
        <begin position="1"/>
        <end position="216"/>
    </location>
</feature>
<accession>A0A919URJ2</accession>
<gene>
    <name evidence="6" type="ORF">Aph01nite_58380</name>
</gene>
<evidence type="ECO:0000259" key="5">
    <source>
        <dbReference type="PROSITE" id="PS50893"/>
    </source>
</evidence>
<protein>
    <submittedName>
        <fullName evidence="6">ABC transporter ATP-binding protein</fullName>
    </submittedName>
</protein>
<evidence type="ECO:0000313" key="7">
    <source>
        <dbReference type="Proteomes" id="UP000640052"/>
    </source>
</evidence>
<organism evidence="6 7">
    <name type="scientific">Acrocarpospora phusangensis</name>
    <dbReference type="NCBI Taxonomy" id="1070424"/>
    <lineage>
        <taxon>Bacteria</taxon>
        <taxon>Bacillati</taxon>
        <taxon>Actinomycetota</taxon>
        <taxon>Actinomycetes</taxon>
        <taxon>Streptosporangiales</taxon>
        <taxon>Streptosporangiaceae</taxon>
        <taxon>Acrocarpospora</taxon>
    </lineage>
</organism>
<keyword evidence="1" id="KW-0813">Transport</keyword>
<evidence type="ECO:0000256" key="4">
    <source>
        <dbReference type="SAM" id="MobiDB-lite"/>
    </source>
</evidence>
<proteinExistence type="predicted"/>
<dbReference type="PANTHER" id="PTHR42939:SF1">
    <property type="entry name" value="ABC TRANSPORTER ATP-BINDING PROTEIN ALBC-RELATED"/>
    <property type="match status" value="1"/>
</dbReference>
<feature type="region of interest" description="Disordered" evidence="4">
    <location>
        <begin position="233"/>
        <end position="252"/>
    </location>
</feature>
<dbReference type="PROSITE" id="PS50893">
    <property type="entry name" value="ABC_TRANSPORTER_2"/>
    <property type="match status" value="1"/>
</dbReference>
<evidence type="ECO:0000313" key="6">
    <source>
        <dbReference type="EMBL" id="GIH27528.1"/>
    </source>
</evidence>
<dbReference type="Gene3D" id="3.40.50.300">
    <property type="entry name" value="P-loop containing nucleotide triphosphate hydrolases"/>
    <property type="match status" value="1"/>
</dbReference>
<dbReference type="InterPro" id="IPR003439">
    <property type="entry name" value="ABC_transporter-like_ATP-bd"/>
</dbReference>
<dbReference type="PANTHER" id="PTHR42939">
    <property type="entry name" value="ABC TRANSPORTER ATP-BINDING PROTEIN ALBC-RELATED"/>
    <property type="match status" value="1"/>
</dbReference>
<dbReference type="EMBL" id="BOOA01000057">
    <property type="protein sequence ID" value="GIH27528.1"/>
    <property type="molecule type" value="Genomic_DNA"/>
</dbReference>
<dbReference type="InterPro" id="IPR027417">
    <property type="entry name" value="P-loop_NTPase"/>
</dbReference>
<dbReference type="GO" id="GO:0005524">
    <property type="term" value="F:ATP binding"/>
    <property type="evidence" value="ECO:0007669"/>
    <property type="project" value="UniProtKB-KW"/>
</dbReference>
<dbReference type="Pfam" id="PF00005">
    <property type="entry name" value="ABC_tran"/>
    <property type="match status" value="1"/>
</dbReference>
<dbReference type="InterPro" id="IPR051782">
    <property type="entry name" value="ABC_Transporter_VariousFunc"/>
</dbReference>
<comment type="caution">
    <text evidence="6">The sequence shown here is derived from an EMBL/GenBank/DDBJ whole genome shotgun (WGS) entry which is preliminary data.</text>
</comment>
<evidence type="ECO:0000256" key="2">
    <source>
        <dbReference type="ARBA" id="ARBA00022741"/>
    </source>
</evidence>
<dbReference type="GO" id="GO:0016887">
    <property type="term" value="F:ATP hydrolysis activity"/>
    <property type="evidence" value="ECO:0007669"/>
    <property type="project" value="InterPro"/>
</dbReference>
<dbReference type="Proteomes" id="UP000640052">
    <property type="component" value="Unassembled WGS sequence"/>
</dbReference>
<dbReference type="SUPFAM" id="SSF52540">
    <property type="entry name" value="P-loop containing nucleoside triphosphate hydrolases"/>
    <property type="match status" value="1"/>
</dbReference>
<keyword evidence="7" id="KW-1185">Reference proteome</keyword>
<keyword evidence="3 6" id="KW-0067">ATP-binding</keyword>
<evidence type="ECO:0000256" key="3">
    <source>
        <dbReference type="ARBA" id="ARBA00022840"/>
    </source>
</evidence>
<keyword evidence="2" id="KW-0547">Nucleotide-binding</keyword>
<reference evidence="6" key="1">
    <citation type="submission" date="2021-01" db="EMBL/GenBank/DDBJ databases">
        <title>Whole genome shotgun sequence of Acrocarpospora phusangensis NBRC 108782.</title>
        <authorList>
            <person name="Komaki H."/>
            <person name="Tamura T."/>
        </authorList>
    </citation>
    <scope>NUCLEOTIDE SEQUENCE</scope>
    <source>
        <strain evidence="6">NBRC 108782</strain>
    </source>
</reference>
<dbReference type="AlphaFoldDB" id="A0A919URJ2"/>
<sequence length="252" mass="26814">MRVSDLCLRYRRNDPWVLAEVALDLPPGSVTEVVGPNGSGKSTLLRVLAGLLPPTRGTVTGRPAVVGYAPERFPAAQPFTVAGYLRHLAAIRRADPEAVEEWTSRLGMEHLLGQRLSDLSKGSAHKVGLAQALLCRPGLLILDEPFAGLDSAARAEVALTVDAIAAQGGIVVASDHQGDLRALPNVTRYEVKDARVRPIATETAEPLLNLSVRLPLSRAGLLAAQLRAEGHEPLLSQDDQVGADTRTPEAAE</sequence>
<name>A0A919URJ2_9ACTN</name>
<evidence type="ECO:0000256" key="1">
    <source>
        <dbReference type="ARBA" id="ARBA00022448"/>
    </source>
</evidence>
<dbReference type="InterPro" id="IPR003593">
    <property type="entry name" value="AAA+_ATPase"/>
</dbReference>
<dbReference type="RefSeq" id="WP_204044181.1">
    <property type="nucleotide sequence ID" value="NZ_BOOA01000057.1"/>
</dbReference>
<dbReference type="SMART" id="SM00382">
    <property type="entry name" value="AAA"/>
    <property type="match status" value="1"/>
</dbReference>